<organism evidence="1 2">
    <name type="scientific">Methylobacterium isbiliense</name>
    <dbReference type="NCBI Taxonomy" id="315478"/>
    <lineage>
        <taxon>Bacteria</taxon>
        <taxon>Pseudomonadati</taxon>
        <taxon>Pseudomonadota</taxon>
        <taxon>Alphaproteobacteria</taxon>
        <taxon>Hyphomicrobiales</taxon>
        <taxon>Methylobacteriaceae</taxon>
        <taxon>Methylobacterium</taxon>
    </lineage>
</organism>
<dbReference type="Proteomes" id="UP001055153">
    <property type="component" value="Unassembled WGS sequence"/>
</dbReference>
<dbReference type="PROSITE" id="PS51257">
    <property type="entry name" value="PROKAR_LIPOPROTEIN"/>
    <property type="match status" value="1"/>
</dbReference>
<evidence type="ECO:0000313" key="2">
    <source>
        <dbReference type="Proteomes" id="UP001055153"/>
    </source>
</evidence>
<proteinExistence type="predicted"/>
<comment type="caution">
    <text evidence="1">The sequence shown here is derived from an EMBL/GenBank/DDBJ whole genome shotgun (WGS) entry which is preliminary data.</text>
</comment>
<keyword evidence="2" id="KW-1185">Reference proteome</keyword>
<sequence>MIRPIGLAIVLGAGCAFSAAGQTDKIVGVGAVPCAQFSAEVARTPTAERDFLAWTQGFMSGALIRSPPGVDEGLDLTPPGFPLPRQAEFLRSYCQAHPERDFMDAVHALYRTLRAPPT</sequence>
<name>A0ABQ4SKJ6_9HYPH</name>
<dbReference type="EMBL" id="BPQQ01000061">
    <property type="protein sequence ID" value="GJE02836.1"/>
    <property type="molecule type" value="Genomic_DNA"/>
</dbReference>
<reference evidence="1" key="1">
    <citation type="journal article" date="2021" name="Front. Microbiol.">
        <title>Comprehensive Comparative Genomics and Phenotyping of Methylobacterium Species.</title>
        <authorList>
            <person name="Alessa O."/>
            <person name="Ogura Y."/>
            <person name="Fujitani Y."/>
            <person name="Takami H."/>
            <person name="Hayashi T."/>
            <person name="Sahin N."/>
            <person name="Tani A."/>
        </authorList>
    </citation>
    <scope>NUCLEOTIDE SEQUENCE</scope>
    <source>
        <strain evidence="1">DSM 17168</strain>
    </source>
</reference>
<accession>A0ABQ4SKJ6</accession>
<evidence type="ECO:0000313" key="1">
    <source>
        <dbReference type="EMBL" id="GJE02836.1"/>
    </source>
</evidence>
<dbReference type="RefSeq" id="WP_238240063.1">
    <property type="nucleotide sequence ID" value="NZ_BPQQ01000061.1"/>
</dbReference>
<gene>
    <name evidence="1" type="ORF">GMJLKIPL_4785</name>
</gene>
<protein>
    <recommendedName>
        <fullName evidence="3">Rap1a immunity protein domain-containing protein</fullName>
    </recommendedName>
</protein>
<reference evidence="1" key="2">
    <citation type="submission" date="2021-08" db="EMBL/GenBank/DDBJ databases">
        <authorList>
            <person name="Tani A."/>
            <person name="Ola A."/>
            <person name="Ogura Y."/>
            <person name="Katsura K."/>
            <person name="Hayashi T."/>
        </authorList>
    </citation>
    <scope>NUCLEOTIDE SEQUENCE</scope>
    <source>
        <strain evidence="1">DSM 17168</strain>
    </source>
</reference>
<evidence type="ECO:0008006" key="3">
    <source>
        <dbReference type="Google" id="ProtNLM"/>
    </source>
</evidence>